<protein>
    <submittedName>
        <fullName evidence="1">Uncharacterized protein</fullName>
    </submittedName>
</protein>
<reference evidence="1" key="1">
    <citation type="journal article" date="2012" name="Nature">
        <title>The oyster genome reveals stress adaptation and complexity of shell formation.</title>
        <authorList>
            <person name="Zhang G."/>
            <person name="Fang X."/>
            <person name="Guo X."/>
            <person name="Li L."/>
            <person name="Luo R."/>
            <person name="Xu F."/>
            <person name="Yang P."/>
            <person name="Zhang L."/>
            <person name="Wang X."/>
            <person name="Qi H."/>
            <person name="Xiong Z."/>
            <person name="Que H."/>
            <person name="Xie Y."/>
            <person name="Holland P.W."/>
            <person name="Paps J."/>
            <person name="Zhu Y."/>
            <person name="Wu F."/>
            <person name="Chen Y."/>
            <person name="Wang J."/>
            <person name="Peng C."/>
            <person name="Meng J."/>
            <person name="Yang L."/>
            <person name="Liu J."/>
            <person name="Wen B."/>
            <person name="Zhang N."/>
            <person name="Huang Z."/>
            <person name="Zhu Q."/>
            <person name="Feng Y."/>
            <person name="Mount A."/>
            <person name="Hedgecock D."/>
            <person name="Xu Z."/>
            <person name="Liu Y."/>
            <person name="Domazet-Loso T."/>
            <person name="Du Y."/>
            <person name="Sun X."/>
            <person name="Zhang S."/>
            <person name="Liu B."/>
            <person name="Cheng P."/>
            <person name="Jiang X."/>
            <person name="Li J."/>
            <person name="Fan D."/>
            <person name="Wang W."/>
            <person name="Fu W."/>
            <person name="Wang T."/>
            <person name="Wang B."/>
            <person name="Zhang J."/>
            <person name="Peng Z."/>
            <person name="Li Y."/>
            <person name="Li N."/>
            <person name="Wang J."/>
            <person name="Chen M."/>
            <person name="He Y."/>
            <person name="Tan F."/>
            <person name="Song X."/>
            <person name="Zheng Q."/>
            <person name="Huang R."/>
            <person name="Yang H."/>
            <person name="Du X."/>
            <person name="Chen L."/>
            <person name="Yang M."/>
            <person name="Gaffney P.M."/>
            <person name="Wang S."/>
            <person name="Luo L."/>
            <person name="She Z."/>
            <person name="Ming Y."/>
            <person name="Huang W."/>
            <person name="Zhang S."/>
            <person name="Huang B."/>
            <person name="Zhang Y."/>
            <person name="Qu T."/>
            <person name="Ni P."/>
            <person name="Miao G."/>
            <person name="Wang J."/>
            <person name="Wang Q."/>
            <person name="Steinberg C.E."/>
            <person name="Wang H."/>
            <person name="Li N."/>
            <person name="Qian L."/>
            <person name="Zhang G."/>
            <person name="Li Y."/>
            <person name="Yang H."/>
            <person name="Liu X."/>
            <person name="Wang J."/>
            <person name="Yin Y."/>
            <person name="Wang J."/>
        </authorList>
    </citation>
    <scope>NUCLEOTIDE SEQUENCE [LARGE SCALE GENOMIC DNA]</scope>
    <source>
        <strain evidence="1">05x7-T-G4-1.051#20</strain>
    </source>
</reference>
<dbReference type="InParanoid" id="K1PRD9"/>
<dbReference type="EMBL" id="JH817842">
    <property type="protein sequence ID" value="EKC24193.1"/>
    <property type="molecule type" value="Genomic_DNA"/>
</dbReference>
<name>K1PRD9_MAGGI</name>
<dbReference type="AlphaFoldDB" id="K1PRD9"/>
<gene>
    <name evidence="1" type="ORF">CGI_10006241</name>
</gene>
<dbReference type="HOGENOM" id="CLU_573973_0_0_1"/>
<evidence type="ECO:0000313" key="1">
    <source>
        <dbReference type="EMBL" id="EKC24193.1"/>
    </source>
</evidence>
<proteinExistence type="predicted"/>
<accession>K1PRD9</accession>
<organism evidence="1">
    <name type="scientific">Magallana gigas</name>
    <name type="common">Pacific oyster</name>
    <name type="synonym">Crassostrea gigas</name>
    <dbReference type="NCBI Taxonomy" id="29159"/>
    <lineage>
        <taxon>Eukaryota</taxon>
        <taxon>Metazoa</taxon>
        <taxon>Spiralia</taxon>
        <taxon>Lophotrochozoa</taxon>
        <taxon>Mollusca</taxon>
        <taxon>Bivalvia</taxon>
        <taxon>Autobranchia</taxon>
        <taxon>Pteriomorphia</taxon>
        <taxon>Ostreida</taxon>
        <taxon>Ostreoidea</taxon>
        <taxon>Ostreidae</taxon>
        <taxon>Magallana</taxon>
    </lineage>
</organism>
<sequence length="476" mass="54092">MEKPVYDLITGNVGKVRPPGDPDTQWSETHAVEIRMQAKANLRTRCDQYVTLGGVPAGTTCHLYDFCTGVRCCSDIPLLDRSINTWLIIDHCNYKLSVGFEKLSINVSLRDYEMGKQKDVIINGVFRIRYRIEDLIKEQKYLVNMNIKICLEANKTCLIDVSVFKNTKLPQKPCEWRTNFIDEECNGTFRAPLPSLAGKDVTCHISSSCAALQCCVQVPIISTTFSTKLEVDPCNFRMTVEIDQLKFTKNLFDYEWGQEEQVWLFGVVRIIVFDLHYEGYYIMNLNLEVCLEAAKVPLCEAAIQPLKDFYLPKKLCQWDAPFSIQGFSLAAWQIAEGVANTMPIDSSVVDNLFSDLSVAALVSSPPCSWTDNDYLNAITNFQQYCPEAVQTSLSSITDRALCTVSSSCTNIRCCVNIPLLNRTFEVGMELDYSYMSLRVYVEKMTRRQSLIGYQFGQEETLSVHGVFKLRFDIAYF</sequence>